<feature type="compositionally biased region" description="Basic residues" evidence="3">
    <location>
        <begin position="146"/>
        <end position="161"/>
    </location>
</feature>
<gene>
    <name evidence="5" type="primary">cadR</name>
    <name evidence="5" type="ORF">ACFOW3_18440</name>
</gene>
<organism evidence="5 6">
    <name type="scientific">Acidovorax facilis</name>
    <dbReference type="NCBI Taxonomy" id="12917"/>
    <lineage>
        <taxon>Bacteria</taxon>
        <taxon>Pseudomonadati</taxon>
        <taxon>Pseudomonadota</taxon>
        <taxon>Betaproteobacteria</taxon>
        <taxon>Burkholderiales</taxon>
        <taxon>Comamonadaceae</taxon>
        <taxon>Acidovorax</taxon>
    </lineage>
</organism>
<evidence type="ECO:0000313" key="5">
    <source>
        <dbReference type="EMBL" id="MFC3936602.1"/>
    </source>
</evidence>
<reference evidence="6" key="1">
    <citation type="journal article" date="2019" name="Int. J. Syst. Evol. Microbiol.">
        <title>The Global Catalogue of Microorganisms (GCM) 10K type strain sequencing project: providing services to taxonomists for standard genome sequencing and annotation.</title>
        <authorList>
            <consortium name="The Broad Institute Genomics Platform"/>
            <consortium name="The Broad Institute Genome Sequencing Center for Infectious Disease"/>
            <person name="Wu L."/>
            <person name="Ma J."/>
        </authorList>
    </citation>
    <scope>NUCLEOTIDE SEQUENCE [LARGE SCALE GENOMIC DNA]</scope>
    <source>
        <strain evidence="6">CCUG 2113</strain>
    </source>
</reference>
<evidence type="ECO:0000256" key="3">
    <source>
        <dbReference type="SAM" id="MobiDB-lite"/>
    </source>
</evidence>
<dbReference type="SUPFAM" id="SSF46955">
    <property type="entry name" value="Putative DNA-binding domain"/>
    <property type="match status" value="1"/>
</dbReference>
<name>A0ABV8DE77_9BURK</name>
<dbReference type="PANTHER" id="PTHR30204">
    <property type="entry name" value="REDOX-CYCLING DRUG-SENSING TRANSCRIPTIONAL ACTIVATOR SOXR"/>
    <property type="match status" value="1"/>
</dbReference>
<dbReference type="PANTHER" id="PTHR30204:SF92">
    <property type="entry name" value="HTH-TYPE TRANSCRIPTIONAL REGULATOR ZNTR"/>
    <property type="match status" value="1"/>
</dbReference>
<dbReference type="Proteomes" id="UP001595693">
    <property type="component" value="Unassembled WGS sequence"/>
</dbReference>
<dbReference type="EMBL" id="JBHSAJ010000055">
    <property type="protein sequence ID" value="MFC3936602.1"/>
    <property type="molecule type" value="Genomic_DNA"/>
</dbReference>
<sequence>MKIGELAKAASTQTETIRYYEREGLLPEASRSEANYRVYDSTHINRLAFIRHCRSLDMSLGEIRALLQFKDAPTENCTEVNGLLDEHIGHVATRIRELKALEKELKALREECTSGQDAASCGILSGLVIAAQAEKKRPGGAGGHAGHIHGTHQRVGNKAKI</sequence>
<dbReference type="Gene3D" id="1.10.1660.10">
    <property type="match status" value="1"/>
</dbReference>
<dbReference type="InterPro" id="IPR009061">
    <property type="entry name" value="DNA-bd_dom_put_sf"/>
</dbReference>
<proteinExistence type="predicted"/>
<dbReference type="InterPro" id="IPR011791">
    <property type="entry name" value="CadR-PbrR"/>
</dbReference>
<feature type="domain" description="HTH merR-type" evidence="4">
    <location>
        <begin position="1"/>
        <end position="69"/>
    </location>
</feature>
<accession>A0ABV8DE77</accession>
<dbReference type="NCBIfam" id="TIGR02047">
    <property type="entry name" value="CadR-PbrR"/>
    <property type="match status" value="1"/>
</dbReference>
<dbReference type="Pfam" id="PF13411">
    <property type="entry name" value="MerR_1"/>
    <property type="match status" value="1"/>
</dbReference>
<keyword evidence="6" id="KW-1185">Reference proteome</keyword>
<keyword evidence="1" id="KW-0238">DNA-binding</keyword>
<dbReference type="PROSITE" id="PS50937">
    <property type="entry name" value="HTH_MERR_2"/>
    <property type="match status" value="1"/>
</dbReference>
<dbReference type="RefSeq" id="WP_055395847.1">
    <property type="nucleotide sequence ID" value="NZ_JAMXAX010000068.1"/>
</dbReference>
<dbReference type="SMART" id="SM00422">
    <property type="entry name" value="HTH_MERR"/>
    <property type="match status" value="1"/>
</dbReference>
<dbReference type="PRINTS" id="PR00040">
    <property type="entry name" value="HTHMERR"/>
</dbReference>
<keyword evidence="2" id="KW-0175">Coiled coil</keyword>
<evidence type="ECO:0000256" key="2">
    <source>
        <dbReference type="SAM" id="Coils"/>
    </source>
</evidence>
<dbReference type="InterPro" id="IPR000551">
    <property type="entry name" value="MerR-type_HTH_dom"/>
</dbReference>
<protein>
    <submittedName>
        <fullName evidence="5">Cd(II)/Pb(II)-responsive transcriptional regulator</fullName>
    </submittedName>
</protein>
<feature type="region of interest" description="Disordered" evidence="3">
    <location>
        <begin position="138"/>
        <end position="161"/>
    </location>
</feature>
<dbReference type="CDD" id="cd04784">
    <property type="entry name" value="HTH_CadR-PbrR"/>
    <property type="match status" value="1"/>
</dbReference>
<evidence type="ECO:0000313" key="6">
    <source>
        <dbReference type="Proteomes" id="UP001595693"/>
    </source>
</evidence>
<comment type="caution">
    <text evidence="5">The sequence shown here is derived from an EMBL/GenBank/DDBJ whole genome shotgun (WGS) entry which is preliminary data.</text>
</comment>
<evidence type="ECO:0000259" key="4">
    <source>
        <dbReference type="PROSITE" id="PS50937"/>
    </source>
</evidence>
<feature type="coiled-coil region" evidence="2">
    <location>
        <begin position="91"/>
        <end position="118"/>
    </location>
</feature>
<evidence type="ECO:0000256" key="1">
    <source>
        <dbReference type="ARBA" id="ARBA00023125"/>
    </source>
</evidence>
<dbReference type="InterPro" id="IPR047057">
    <property type="entry name" value="MerR_fam"/>
</dbReference>